<keyword evidence="2 3" id="KW-0802">TPR repeat</keyword>
<organism evidence="6 7">
    <name type="scientific">Streptomyces albipurpureus</name>
    <dbReference type="NCBI Taxonomy" id="2897419"/>
    <lineage>
        <taxon>Bacteria</taxon>
        <taxon>Bacillati</taxon>
        <taxon>Actinomycetota</taxon>
        <taxon>Actinomycetes</taxon>
        <taxon>Kitasatosporales</taxon>
        <taxon>Streptomycetaceae</taxon>
        <taxon>Streptomyces</taxon>
    </lineage>
</organism>
<comment type="caution">
    <text evidence="6">The sequence shown here is derived from an EMBL/GenBank/DDBJ whole genome shotgun (WGS) entry which is preliminary data.</text>
</comment>
<evidence type="ECO:0000256" key="5">
    <source>
        <dbReference type="SAM" id="Phobius"/>
    </source>
</evidence>
<dbReference type="SMART" id="SM00028">
    <property type="entry name" value="TPR"/>
    <property type="match status" value="4"/>
</dbReference>
<feature type="repeat" description="TPR" evidence="3">
    <location>
        <begin position="237"/>
        <end position="270"/>
    </location>
</feature>
<evidence type="ECO:0000256" key="4">
    <source>
        <dbReference type="SAM" id="MobiDB-lite"/>
    </source>
</evidence>
<accession>A0ABT0UV02</accession>
<dbReference type="Gene3D" id="1.25.40.10">
    <property type="entry name" value="Tetratricopeptide repeat domain"/>
    <property type="match status" value="3"/>
</dbReference>
<dbReference type="SUPFAM" id="SSF48452">
    <property type="entry name" value="TPR-like"/>
    <property type="match status" value="2"/>
</dbReference>
<dbReference type="PANTHER" id="PTHR12558:SF13">
    <property type="entry name" value="CELL DIVISION CYCLE PROTEIN 27 HOMOLOG"/>
    <property type="match status" value="1"/>
</dbReference>
<keyword evidence="5" id="KW-1133">Transmembrane helix</keyword>
<dbReference type="Pfam" id="PF07719">
    <property type="entry name" value="TPR_2"/>
    <property type="match status" value="1"/>
</dbReference>
<dbReference type="InterPro" id="IPR013105">
    <property type="entry name" value="TPR_2"/>
</dbReference>
<gene>
    <name evidence="6" type="ORF">NBG84_28885</name>
</gene>
<feature type="region of interest" description="Disordered" evidence="4">
    <location>
        <begin position="457"/>
        <end position="509"/>
    </location>
</feature>
<reference evidence="6" key="1">
    <citation type="submission" date="2022-06" db="EMBL/GenBank/DDBJ databases">
        <title>Genome public.</title>
        <authorList>
            <person name="Sun Q."/>
        </authorList>
    </citation>
    <scope>NUCLEOTIDE SEQUENCE</scope>
    <source>
        <strain evidence="6">CWNU-1</strain>
    </source>
</reference>
<dbReference type="InterPro" id="IPR011990">
    <property type="entry name" value="TPR-like_helical_dom_sf"/>
</dbReference>
<evidence type="ECO:0000256" key="1">
    <source>
        <dbReference type="ARBA" id="ARBA00022737"/>
    </source>
</evidence>
<dbReference type="Proteomes" id="UP001431429">
    <property type="component" value="Unassembled WGS sequence"/>
</dbReference>
<dbReference type="InterPro" id="IPR019734">
    <property type="entry name" value="TPR_rpt"/>
</dbReference>
<dbReference type="RefSeq" id="WP_250922555.1">
    <property type="nucleotide sequence ID" value="NZ_JAMQAW010000036.1"/>
</dbReference>
<feature type="transmembrane region" description="Helical" evidence="5">
    <location>
        <begin position="21"/>
        <end position="42"/>
    </location>
</feature>
<keyword evidence="1" id="KW-0677">Repeat</keyword>
<evidence type="ECO:0000313" key="7">
    <source>
        <dbReference type="Proteomes" id="UP001431429"/>
    </source>
</evidence>
<protein>
    <submittedName>
        <fullName evidence="6">Tetratricopeptide repeat protein</fullName>
    </submittedName>
</protein>
<dbReference type="PROSITE" id="PS50005">
    <property type="entry name" value="TPR"/>
    <property type="match status" value="1"/>
</dbReference>
<proteinExistence type="predicted"/>
<keyword evidence="7" id="KW-1185">Reference proteome</keyword>
<keyword evidence="5" id="KW-0472">Membrane</keyword>
<evidence type="ECO:0000313" key="6">
    <source>
        <dbReference type="EMBL" id="MCM2392251.1"/>
    </source>
</evidence>
<sequence>MSGMTGTSGRGSSGGERTKNALVAGLVAATLVTGTLVVTVGYRESPPPAPGPAARAGAASAVGAPAALSDLDALIADREQWLRDHPEDDESWAVLGTAYAERGARLGDWGALPRAEGALKRSLEIFAADAGNTDALLGLAILANARQDYPTARDWARQAQRQKPRRWTVYPVLIEAYSGLGEYKAVGKALDSLQKLSSGSRVRAVTARVYRDRGWREDATATADDTVGSADGPTEKAAALHALGELAWERGEPQEAVRQYDLALRLAPDHHATLAARARASAALGRREQALRDYQLALARRPLAEYALEAGELNQALGLDGDADSQYERVRELARKAAANGRNEELVLGRYESDHGDPEEAVQLLRSEWADGRRSVQLADALGWALFRAGRAKDALPYARKATEGLRSPLFSYHRGEIERALNRYGAARLYIGQALRINPHFSPLLAPVARDALAALGQPPPGGPRKVTGREGMIVKPKQGQAKPALNGSGSGAPSGAGQAQPVRPPAG</sequence>
<dbReference type="PANTHER" id="PTHR12558">
    <property type="entry name" value="CELL DIVISION CYCLE 16,23,27"/>
    <property type="match status" value="1"/>
</dbReference>
<evidence type="ECO:0000256" key="2">
    <source>
        <dbReference type="ARBA" id="ARBA00022803"/>
    </source>
</evidence>
<dbReference type="EMBL" id="JAMQAW010000036">
    <property type="protein sequence ID" value="MCM2392251.1"/>
    <property type="molecule type" value="Genomic_DNA"/>
</dbReference>
<keyword evidence="5" id="KW-0812">Transmembrane</keyword>
<evidence type="ECO:0000256" key="3">
    <source>
        <dbReference type="PROSITE-ProRule" id="PRU00339"/>
    </source>
</evidence>
<name>A0ABT0UV02_9ACTN</name>